<dbReference type="CDD" id="cd09859">
    <property type="entry name" value="PIN_53EXO"/>
    <property type="match status" value="1"/>
</dbReference>
<evidence type="ECO:0000256" key="10">
    <source>
        <dbReference type="ARBA" id="ARBA00022801"/>
    </source>
</evidence>
<organism evidence="21 22">
    <name type="scientific">Salibacterium salarium</name>
    <dbReference type="NCBI Taxonomy" id="284579"/>
    <lineage>
        <taxon>Bacteria</taxon>
        <taxon>Bacillati</taxon>
        <taxon>Bacillota</taxon>
        <taxon>Bacilli</taxon>
        <taxon>Bacillales</taxon>
        <taxon>Bacillaceae</taxon>
    </lineage>
</organism>
<dbReference type="Gene3D" id="3.30.420.10">
    <property type="entry name" value="Ribonuclease H-like superfamily/Ribonuclease H"/>
    <property type="match status" value="1"/>
</dbReference>
<dbReference type="Gene3D" id="1.10.150.20">
    <property type="entry name" value="5' to 3' exonuclease, C-terminal subdomain"/>
    <property type="match status" value="2"/>
</dbReference>
<evidence type="ECO:0000256" key="1">
    <source>
        <dbReference type="ARBA" id="ARBA00007705"/>
    </source>
</evidence>
<protein>
    <recommendedName>
        <fullName evidence="4 16">DNA polymerase I</fullName>
        <ecNumber evidence="3 16">2.7.7.7</ecNumber>
    </recommendedName>
</protein>
<sequence>METVPFFLLRKSCGKIDKQSITGVFLNKRGVFSVDKLVLIDGNSIAYRAFFALPLLNNDKGVYTNAVYGFTQMIMKILEDEEPTHILVAFDAGKTTFRHETYGEYKSGRQKTPSELSEQLPVLREMLTAFDITYTELHNYEADDIIGTLSKQAEQKDWNVKVFTGDKDLLQLVSDKTTVALTKKGITTVETYDKQMIAEKYGIEAMQIVDMKGLMGDNSDNIPGVPGIGEKTALKLLAEYGSVEKVLDSIDQISGKKMKERLQENQEQALMSKQLAVIFRDTPLEIKLDDLKYEEFETKKVTDLFRELEFQSLLERFEDVEEEQQAFEDLPFEKVEDIKENMLVSPSALVVEVPDENYHNADIWGIAVVNPTGRYYIPLETALASDIFRAWAKDDSKEKYMVDTKRGVVALGWKGIHLAGVTHDMLIASYLIDPSVSSHSVADIAGRKKKKVVNSDEAVYGKGAKRAVPEEEALAEHLIRKGEAVFSLKDTLEEDLKKNEQYDLFTHLEMPLSLVLGRMETTGVKVDKNQLENMGAELDERLQGLEKEIHALAGTEFNINSPKQLGPVLFETLELPVIKKTKTGYSTSADVLEKLEDQHEIIPKLLLYRQVSKLKSTYVDGLLKVIRPQTNKIHTIFNQAITQTGRLSSTEPNLQNIPIRLEEGRKIRKAFIPSEKDWIILAADYSQIELRVLAHIAGDEGLLEAFQNNKDIHTKTAMDVFQVKEEDVTSNMRRSAKAVNFGIVYGISDYGLSQSLGITRKEAQEFIDSYLASYPNVKEYMDSVKEEAREKGYVTTLLHRRRYLPEITSRNFNMRSFAERTAMNTPIQGTAADIIKKAMVDVSDELKKQQLNSRLLLQVHDELIFEVPPEEVETMKQLVPQMMEKTMKLDAPIEADVSYGDTWYDAK</sequence>
<keyword evidence="13 17" id="KW-0238">DNA-binding</keyword>
<dbReference type="InterPro" id="IPR001098">
    <property type="entry name" value="DNA-dir_DNA_pol_A_palm_dom"/>
</dbReference>
<evidence type="ECO:0000256" key="3">
    <source>
        <dbReference type="ARBA" id="ARBA00012417"/>
    </source>
</evidence>
<dbReference type="InterPro" id="IPR054690">
    <property type="entry name" value="DNA_polI_exonuclease"/>
</dbReference>
<keyword evidence="14 17" id="KW-0234">DNA repair</keyword>
<dbReference type="Pfam" id="PF02739">
    <property type="entry name" value="5_3_exonuc_N"/>
    <property type="match status" value="1"/>
</dbReference>
<dbReference type="GO" id="GO:0008408">
    <property type="term" value="F:3'-5' exonuclease activity"/>
    <property type="evidence" value="ECO:0007669"/>
    <property type="project" value="InterPro"/>
</dbReference>
<dbReference type="Pfam" id="PF01367">
    <property type="entry name" value="5_3_exonuc"/>
    <property type="match status" value="1"/>
</dbReference>
<dbReference type="InterPro" id="IPR008918">
    <property type="entry name" value="HhH2"/>
</dbReference>
<evidence type="ECO:0000259" key="20">
    <source>
        <dbReference type="SMART" id="SM00482"/>
    </source>
</evidence>
<dbReference type="Proteomes" id="UP000275076">
    <property type="component" value="Unassembled WGS sequence"/>
</dbReference>
<feature type="domain" description="3'-5' exonuclease" evidence="18">
    <location>
        <begin position="331"/>
        <end position="497"/>
    </location>
</feature>
<dbReference type="FunFam" id="3.40.50.1010:FF:000001">
    <property type="entry name" value="DNA polymerase I"/>
    <property type="match status" value="1"/>
</dbReference>
<evidence type="ECO:0000259" key="18">
    <source>
        <dbReference type="SMART" id="SM00474"/>
    </source>
</evidence>
<dbReference type="InterPro" id="IPR002562">
    <property type="entry name" value="3'-5'_exonuclease_dom"/>
</dbReference>
<dbReference type="CDD" id="cd09898">
    <property type="entry name" value="H3TH_53EXO"/>
    <property type="match status" value="1"/>
</dbReference>
<keyword evidence="5 17" id="KW-0808">Transferase</keyword>
<dbReference type="FunFam" id="1.20.1060.10:FF:000001">
    <property type="entry name" value="DNA polymerase I"/>
    <property type="match status" value="1"/>
</dbReference>
<evidence type="ECO:0000256" key="2">
    <source>
        <dbReference type="ARBA" id="ARBA00011541"/>
    </source>
</evidence>
<keyword evidence="7 17" id="KW-0235">DNA replication</keyword>
<dbReference type="Gene3D" id="3.40.50.1010">
    <property type="entry name" value="5'-nuclease"/>
    <property type="match status" value="1"/>
</dbReference>
<dbReference type="Pfam" id="PF00476">
    <property type="entry name" value="DNA_pol_A"/>
    <property type="match status" value="1"/>
</dbReference>
<dbReference type="PANTHER" id="PTHR10133">
    <property type="entry name" value="DNA POLYMERASE I"/>
    <property type="match status" value="1"/>
</dbReference>
<dbReference type="SUPFAM" id="SSF88723">
    <property type="entry name" value="PIN domain-like"/>
    <property type="match status" value="1"/>
</dbReference>
<evidence type="ECO:0000313" key="21">
    <source>
        <dbReference type="EMBL" id="RSL32972.1"/>
    </source>
</evidence>
<dbReference type="GO" id="GO:0003677">
    <property type="term" value="F:DNA binding"/>
    <property type="evidence" value="ECO:0007669"/>
    <property type="project" value="UniProtKB-UniRule"/>
</dbReference>
<evidence type="ECO:0000256" key="12">
    <source>
        <dbReference type="ARBA" id="ARBA00022932"/>
    </source>
</evidence>
<dbReference type="GO" id="GO:0008409">
    <property type="term" value="F:5'-3' exonuclease activity"/>
    <property type="evidence" value="ECO:0007669"/>
    <property type="project" value="InterPro"/>
</dbReference>
<evidence type="ECO:0000256" key="5">
    <source>
        <dbReference type="ARBA" id="ARBA00022679"/>
    </source>
</evidence>
<dbReference type="InterPro" id="IPR036397">
    <property type="entry name" value="RNaseH_sf"/>
</dbReference>
<keyword evidence="11" id="KW-0269">Exonuclease</keyword>
<dbReference type="InterPro" id="IPR002421">
    <property type="entry name" value="5-3_exonuclease"/>
</dbReference>
<dbReference type="SMART" id="SM00475">
    <property type="entry name" value="53EXOc"/>
    <property type="match status" value="1"/>
</dbReference>
<evidence type="ECO:0000256" key="9">
    <source>
        <dbReference type="ARBA" id="ARBA00022763"/>
    </source>
</evidence>
<dbReference type="InterPro" id="IPR018320">
    <property type="entry name" value="DNA_polymerase_1"/>
</dbReference>
<gene>
    <name evidence="17 21" type="primary">polA</name>
    <name evidence="21" type="ORF">D7Z54_13190</name>
</gene>
<evidence type="ECO:0000256" key="7">
    <source>
        <dbReference type="ARBA" id="ARBA00022705"/>
    </source>
</evidence>
<keyword evidence="22" id="KW-1185">Reference proteome</keyword>
<feature type="domain" description="5'-3' exonuclease" evidence="19">
    <location>
        <begin position="35"/>
        <end position="294"/>
    </location>
</feature>
<dbReference type="SUPFAM" id="SSF53098">
    <property type="entry name" value="Ribonuclease H-like"/>
    <property type="match status" value="1"/>
</dbReference>
<dbReference type="InterPro" id="IPR036279">
    <property type="entry name" value="5-3_exonuclease_C_sf"/>
</dbReference>
<evidence type="ECO:0000256" key="15">
    <source>
        <dbReference type="ARBA" id="ARBA00049244"/>
    </source>
</evidence>
<evidence type="ECO:0000256" key="14">
    <source>
        <dbReference type="ARBA" id="ARBA00023204"/>
    </source>
</evidence>
<evidence type="ECO:0000256" key="6">
    <source>
        <dbReference type="ARBA" id="ARBA00022695"/>
    </source>
</evidence>
<dbReference type="Pfam" id="PF22619">
    <property type="entry name" value="DNA_polI_exo1"/>
    <property type="match status" value="1"/>
</dbReference>
<dbReference type="InterPro" id="IPR020046">
    <property type="entry name" value="5-3_exonucl_a-hlix_arch_N"/>
</dbReference>
<keyword evidence="6 17" id="KW-0548">Nucleotidyltransferase</keyword>
<dbReference type="FunFam" id="1.10.150.20:FF:000002">
    <property type="entry name" value="DNA polymerase I"/>
    <property type="match status" value="1"/>
</dbReference>
<evidence type="ECO:0000256" key="4">
    <source>
        <dbReference type="ARBA" id="ARBA00020311"/>
    </source>
</evidence>
<keyword evidence="8" id="KW-0540">Nuclease</keyword>
<name>A0A428N3U1_9BACI</name>
<evidence type="ECO:0000256" key="17">
    <source>
        <dbReference type="RuleBase" id="RU004460"/>
    </source>
</evidence>
<dbReference type="SMART" id="SM00482">
    <property type="entry name" value="POLAc"/>
    <property type="match status" value="1"/>
</dbReference>
<dbReference type="GO" id="GO:0006261">
    <property type="term" value="P:DNA-templated DNA replication"/>
    <property type="evidence" value="ECO:0007669"/>
    <property type="project" value="UniProtKB-UniRule"/>
</dbReference>
<evidence type="ECO:0000256" key="8">
    <source>
        <dbReference type="ARBA" id="ARBA00022722"/>
    </source>
</evidence>
<dbReference type="SUPFAM" id="SSF56672">
    <property type="entry name" value="DNA/RNA polymerases"/>
    <property type="match status" value="1"/>
</dbReference>
<dbReference type="NCBIfam" id="NF004397">
    <property type="entry name" value="PRK05755.1"/>
    <property type="match status" value="1"/>
</dbReference>
<dbReference type="InterPro" id="IPR029060">
    <property type="entry name" value="PIN-like_dom_sf"/>
</dbReference>
<dbReference type="InterPro" id="IPR002298">
    <property type="entry name" value="DNA_polymerase_A"/>
</dbReference>
<comment type="caution">
    <text evidence="21">The sequence shown here is derived from an EMBL/GenBank/DDBJ whole genome shotgun (WGS) entry which is preliminary data.</text>
</comment>
<dbReference type="SUPFAM" id="SSF47807">
    <property type="entry name" value="5' to 3' exonuclease, C-terminal subdomain"/>
    <property type="match status" value="1"/>
</dbReference>
<keyword evidence="9 17" id="KW-0227">DNA damage</keyword>
<dbReference type="CDD" id="cd08637">
    <property type="entry name" value="DNA_pol_A_pol_I_C"/>
    <property type="match status" value="1"/>
</dbReference>
<dbReference type="GO" id="GO:0003887">
    <property type="term" value="F:DNA-directed DNA polymerase activity"/>
    <property type="evidence" value="ECO:0007669"/>
    <property type="project" value="UniProtKB-UniRule"/>
</dbReference>
<dbReference type="SMART" id="SM00279">
    <property type="entry name" value="HhH2"/>
    <property type="match status" value="1"/>
</dbReference>
<keyword evidence="12 17" id="KW-0239">DNA-directed DNA polymerase</keyword>
<proteinExistence type="inferred from homology"/>
<comment type="subunit">
    <text evidence="2 17">Single-chain monomer with multiple functions.</text>
</comment>
<evidence type="ECO:0000313" key="22">
    <source>
        <dbReference type="Proteomes" id="UP000275076"/>
    </source>
</evidence>
<evidence type="ECO:0000256" key="16">
    <source>
        <dbReference type="NCBIfam" id="TIGR00593"/>
    </source>
</evidence>
<dbReference type="AlphaFoldDB" id="A0A428N3U1"/>
<dbReference type="InterPro" id="IPR020045">
    <property type="entry name" value="DNA_polI_H3TH"/>
</dbReference>
<comment type="similarity">
    <text evidence="1 17">Belongs to the DNA polymerase type-A family.</text>
</comment>
<evidence type="ECO:0000259" key="19">
    <source>
        <dbReference type="SMART" id="SM00475"/>
    </source>
</evidence>
<dbReference type="Gene3D" id="1.20.1060.10">
    <property type="entry name" value="Taq DNA Polymerase, Chain T, domain 4"/>
    <property type="match status" value="1"/>
</dbReference>
<dbReference type="InterPro" id="IPR043502">
    <property type="entry name" value="DNA/RNA_pol_sf"/>
</dbReference>
<dbReference type="PANTHER" id="PTHR10133:SF27">
    <property type="entry name" value="DNA POLYMERASE NU"/>
    <property type="match status" value="1"/>
</dbReference>
<dbReference type="NCBIfam" id="TIGR00593">
    <property type="entry name" value="pola"/>
    <property type="match status" value="1"/>
</dbReference>
<evidence type="ECO:0000256" key="13">
    <source>
        <dbReference type="ARBA" id="ARBA00023125"/>
    </source>
</evidence>
<dbReference type="FunFam" id="1.10.150.20:FF:000003">
    <property type="entry name" value="DNA polymerase I"/>
    <property type="match status" value="1"/>
</dbReference>
<dbReference type="InterPro" id="IPR019760">
    <property type="entry name" value="DNA-dir_DNA_pol_A_CS"/>
</dbReference>
<dbReference type="Gene3D" id="3.30.70.370">
    <property type="match status" value="1"/>
</dbReference>
<dbReference type="PRINTS" id="PR00868">
    <property type="entry name" value="DNAPOLI"/>
</dbReference>
<keyword evidence="10" id="KW-0378">Hydrolase</keyword>
<evidence type="ECO:0000256" key="11">
    <source>
        <dbReference type="ARBA" id="ARBA00022839"/>
    </source>
</evidence>
<dbReference type="EMBL" id="RBVX01000011">
    <property type="protein sequence ID" value="RSL32972.1"/>
    <property type="molecule type" value="Genomic_DNA"/>
</dbReference>
<dbReference type="SMART" id="SM00474">
    <property type="entry name" value="35EXOc"/>
    <property type="match status" value="1"/>
</dbReference>
<dbReference type="PROSITE" id="PS00447">
    <property type="entry name" value="DNA_POLYMERASE_A"/>
    <property type="match status" value="1"/>
</dbReference>
<feature type="domain" description="DNA-directed DNA polymerase family A palm" evidence="20">
    <location>
        <begin position="664"/>
        <end position="871"/>
    </location>
</feature>
<comment type="catalytic activity">
    <reaction evidence="15 17">
        <text>DNA(n) + a 2'-deoxyribonucleoside 5'-triphosphate = DNA(n+1) + diphosphate</text>
        <dbReference type="Rhea" id="RHEA:22508"/>
        <dbReference type="Rhea" id="RHEA-COMP:17339"/>
        <dbReference type="Rhea" id="RHEA-COMP:17340"/>
        <dbReference type="ChEBI" id="CHEBI:33019"/>
        <dbReference type="ChEBI" id="CHEBI:61560"/>
        <dbReference type="ChEBI" id="CHEBI:173112"/>
        <dbReference type="EC" id="2.7.7.7"/>
    </reaction>
</comment>
<accession>A0A428N3U1</accession>
<dbReference type="EC" id="2.7.7.7" evidence="3 16"/>
<dbReference type="CDD" id="cd06140">
    <property type="entry name" value="DNA_polA_I_Bacillus_like_exo"/>
    <property type="match status" value="1"/>
</dbReference>
<dbReference type="GO" id="GO:0006302">
    <property type="term" value="P:double-strand break repair"/>
    <property type="evidence" value="ECO:0007669"/>
    <property type="project" value="TreeGrafter"/>
</dbReference>
<dbReference type="InterPro" id="IPR012337">
    <property type="entry name" value="RNaseH-like_sf"/>
</dbReference>
<dbReference type="OrthoDB" id="9806424at2"/>
<reference evidence="21 22" key="1">
    <citation type="submission" date="2018-10" db="EMBL/GenBank/DDBJ databases">
        <title>Draft genome sequence of Bacillus salarius IM0101, isolated from a hypersaline soil in Inner Mongolia, China.</title>
        <authorList>
            <person name="Yamprayoonswat W."/>
            <person name="Boonvisut S."/>
            <person name="Jumpathong W."/>
            <person name="Sittihan S."/>
            <person name="Ruangsuj P."/>
            <person name="Wanthongcharoen S."/>
            <person name="Thongpramul N."/>
            <person name="Pimmason S."/>
            <person name="Yu B."/>
            <person name="Yasawong M."/>
        </authorList>
    </citation>
    <scope>NUCLEOTIDE SEQUENCE [LARGE SCALE GENOMIC DNA]</scope>
    <source>
        <strain evidence="21 22">IM0101</strain>
    </source>
</reference>